<keyword evidence="3 10" id="KW-1133">Transmembrane helix</keyword>
<proteinExistence type="inferred from homology"/>
<organism evidence="12 13">
    <name type="scientific">Neotoma lepida</name>
    <name type="common">Desert woodrat</name>
    <dbReference type="NCBI Taxonomy" id="56216"/>
    <lineage>
        <taxon>Eukaryota</taxon>
        <taxon>Metazoa</taxon>
        <taxon>Chordata</taxon>
        <taxon>Craniata</taxon>
        <taxon>Vertebrata</taxon>
        <taxon>Euteleostomi</taxon>
        <taxon>Mammalia</taxon>
        <taxon>Eutheria</taxon>
        <taxon>Euarchontoglires</taxon>
        <taxon>Glires</taxon>
        <taxon>Rodentia</taxon>
        <taxon>Myomorpha</taxon>
        <taxon>Muroidea</taxon>
        <taxon>Cricetidae</taxon>
        <taxon>Neotominae</taxon>
        <taxon>Neotoma</taxon>
    </lineage>
</organism>
<evidence type="ECO:0000256" key="8">
    <source>
        <dbReference type="RuleBase" id="RU000688"/>
    </source>
</evidence>
<evidence type="ECO:0000256" key="7">
    <source>
        <dbReference type="ARBA" id="ARBA00023224"/>
    </source>
</evidence>
<reference evidence="12 13" key="1">
    <citation type="submission" date="2016-06" db="EMBL/GenBank/DDBJ databases">
        <title>The Draft Genome Sequence and Annotation of the Desert Woodrat Neotoma lepida.</title>
        <authorList>
            <person name="Campbell M."/>
            <person name="Oakeson K.F."/>
            <person name="Yandell M."/>
            <person name="Halpert J.R."/>
            <person name="Dearing D."/>
        </authorList>
    </citation>
    <scope>NUCLEOTIDE SEQUENCE [LARGE SCALE GENOMIC DNA]</scope>
    <source>
        <strain evidence="12">417</strain>
        <tissue evidence="12">Liver</tissue>
    </source>
</reference>
<dbReference type="GO" id="GO:0008188">
    <property type="term" value="F:neuropeptide receptor activity"/>
    <property type="evidence" value="ECO:0007669"/>
    <property type="project" value="TreeGrafter"/>
</dbReference>
<dbReference type="STRING" id="56216.A0A1A6HSK8"/>
<evidence type="ECO:0000256" key="2">
    <source>
        <dbReference type="ARBA" id="ARBA00022692"/>
    </source>
</evidence>
<dbReference type="AlphaFoldDB" id="A0A1A6HSK8"/>
<feature type="domain" description="G-protein coupled receptors family 1 profile" evidence="11">
    <location>
        <begin position="119"/>
        <end position="376"/>
    </location>
</feature>
<dbReference type="SUPFAM" id="SSF81321">
    <property type="entry name" value="Family A G protein-coupled receptor-like"/>
    <property type="match status" value="1"/>
</dbReference>
<comment type="subcellular location">
    <subcellularLocation>
        <location evidence="1">Membrane</location>
        <topology evidence="1">Multi-pass membrane protein</topology>
    </subcellularLocation>
</comment>
<dbReference type="PANTHER" id="PTHR24238">
    <property type="entry name" value="G-PROTEIN COUPLED RECEPTOR"/>
    <property type="match status" value="1"/>
</dbReference>
<dbReference type="InterPro" id="IPR017452">
    <property type="entry name" value="GPCR_Rhodpsn_7TM"/>
</dbReference>
<keyword evidence="7 8" id="KW-0807">Transducer</keyword>
<keyword evidence="13" id="KW-1185">Reference proteome</keyword>
<sequence length="462" mass="51852">MDAPTTELPQGQFQSPDTMSYGDELTPEALSVPSGFDDLITSTTSQVLQAVSDAASAVGHAGRNGVLSKMDKLPDHMPNTGDLADTSGPLDLEIVSQDEQVQFWLVVGYTIVVFAAIIGNWVLNHIIMKYKRVHTATGLFVVNISVTNMMLALLSSPFTMVRYLCNSLAFGKMTCHLSRFAQYSCAYVTVMSMAAISLDRHRVMLYPLKARISPMQGNVCIIIIWIVSTCAALPHAIYQKLYQVEIGNTTEETACLPSFPYTSKSTWKYLDLGTFLLFFILPLLVLVAVYGHVAKKLWIHDAVDDINIHTYICQRGKKKQTLKMLMTVVLLYTISWLPLNLYLVLLSSESISSHNGLYFFLHWLAISSSCYNPYIYCWLSDSFRIEVQKVIMEIQKMLLDKISRFRGEHRRLSSVSHTHPPVCVDPNPGVPKFPRFKDFDELPSPPPSPVVEISFLHSVPRV</sequence>
<feature type="transmembrane region" description="Helical" evidence="10">
    <location>
        <begin position="324"/>
        <end position="345"/>
    </location>
</feature>
<evidence type="ECO:0000256" key="9">
    <source>
        <dbReference type="SAM" id="MobiDB-lite"/>
    </source>
</evidence>
<feature type="transmembrane region" description="Helical" evidence="10">
    <location>
        <begin position="135"/>
        <end position="160"/>
    </location>
</feature>
<dbReference type="PROSITE" id="PS50262">
    <property type="entry name" value="G_PROTEIN_RECEP_F1_2"/>
    <property type="match status" value="1"/>
</dbReference>
<gene>
    <name evidence="12" type="ORF">A6R68_20541</name>
</gene>
<evidence type="ECO:0000256" key="1">
    <source>
        <dbReference type="ARBA" id="ARBA00004141"/>
    </source>
</evidence>
<comment type="similarity">
    <text evidence="8">Belongs to the G-protein coupled receptor 1 family.</text>
</comment>
<dbReference type="CDD" id="cd15389">
    <property type="entry name" value="7tmA_GPR83"/>
    <property type="match status" value="1"/>
</dbReference>
<keyword evidence="5 10" id="KW-0472">Membrane</keyword>
<feature type="region of interest" description="Disordered" evidence="9">
    <location>
        <begin position="1"/>
        <end position="27"/>
    </location>
</feature>
<evidence type="ECO:0000256" key="4">
    <source>
        <dbReference type="ARBA" id="ARBA00023040"/>
    </source>
</evidence>
<evidence type="ECO:0000256" key="6">
    <source>
        <dbReference type="ARBA" id="ARBA00023170"/>
    </source>
</evidence>
<evidence type="ECO:0000256" key="3">
    <source>
        <dbReference type="ARBA" id="ARBA00022989"/>
    </source>
</evidence>
<evidence type="ECO:0000313" key="13">
    <source>
        <dbReference type="Proteomes" id="UP000092124"/>
    </source>
</evidence>
<keyword evidence="6 8" id="KW-0675">Receptor</keyword>
<feature type="transmembrane region" description="Helical" evidence="10">
    <location>
        <begin position="269"/>
        <end position="290"/>
    </location>
</feature>
<feature type="compositionally biased region" description="Polar residues" evidence="9">
    <location>
        <begin position="7"/>
        <end position="18"/>
    </location>
</feature>
<evidence type="ECO:0000256" key="10">
    <source>
        <dbReference type="SAM" id="Phobius"/>
    </source>
</evidence>
<dbReference type="PRINTS" id="PR00237">
    <property type="entry name" value="GPCRRHODOPSN"/>
</dbReference>
<dbReference type="InterPro" id="IPR000276">
    <property type="entry name" value="GPCR_Rhodpsn"/>
</dbReference>
<feature type="transmembrane region" description="Helical" evidence="10">
    <location>
        <begin position="180"/>
        <end position="198"/>
    </location>
</feature>
<keyword evidence="2 8" id="KW-0812">Transmembrane</keyword>
<evidence type="ECO:0000256" key="5">
    <source>
        <dbReference type="ARBA" id="ARBA00023136"/>
    </source>
</evidence>
<dbReference type="Pfam" id="PF00001">
    <property type="entry name" value="7tm_1"/>
    <property type="match status" value="1"/>
</dbReference>
<evidence type="ECO:0000259" key="11">
    <source>
        <dbReference type="PROSITE" id="PS50262"/>
    </source>
</evidence>
<dbReference type="PANTHER" id="PTHR24238:SF69">
    <property type="entry name" value="G-PROTEIN COUPLED RECEPTOR 165"/>
    <property type="match status" value="1"/>
</dbReference>
<evidence type="ECO:0000313" key="12">
    <source>
        <dbReference type="EMBL" id="OBS81246.1"/>
    </source>
</evidence>
<feature type="transmembrane region" description="Helical" evidence="10">
    <location>
        <begin position="219"/>
        <end position="238"/>
    </location>
</feature>
<dbReference type="Proteomes" id="UP000092124">
    <property type="component" value="Unassembled WGS sequence"/>
</dbReference>
<keyword evidence="4 8" id="KW-0297">G-protein coupled receptor</keyword>
<dbReference type="OrthoDB" id="10037617at2759"/>
<name>A0A1A6HSK8_NEOLE</name>
<dbReference type="Gene3D" id="1.20.1070.10">
    <property type="entry name" value="Rhodopsin 7-helix transmembrane proteins"/>
    <property type="match status" value="1"/>
</dbReference>
<protein>
    <recommendedName>
        <fullName evidence="11">G-protein coupled receptors family 1 profile domain-containing protein</fullName>
    </recommendedName>
</protein>
<dbReference type="EMBL" id="LZPO01017285">
    <property type="protein sequence ID" value="OBS81246.1"/>
    <property type="molecule type" value="Genomic_DNA"/>
</dbReference>
<comment type="caution">
    <text evidence="12">The sequence shown here is derived from an EMBL/GenBank/DDBJ whole genome shotgun (WGS) entry which is preliminary data.</text>
</comment>
<dbReference type="GO" id="GO:0005886">
    <property type="term" value="C:plasma membrane"/>
    <property type="evidence" value="ECO:0007669"/>
    <property type="project" value="TreeGrafter"/>
</dbReference>
<feature type="transmembrane region" description="Helical" evidence="10">
    <location>
        <begin position="357"/>
        <end position="379"/>
    </location>
</feature>
<feature type="transmembrane region" description="Helical" evidence="10">
    <location>
        <begin position="103"/>
        <end position="123"/>
    </location>
</feature>
<accession>A0A1A6HSK8</accession>
<dbReference type="PROSITE" id="PS00237">
    <property type="entry name" value="G_PROTEIN_RECEP_F1_1"/>
    <property type="match status" value="1"/>
</dbReference>